<dbReference type="Proteomes" id="UP000326950">
    <property type="component" value="Unassembled WGS sequence"/>
</dbReference>
<keyword evidence="2" id="KW-1185">Reference proteome</keyword>
<evidence type="ECO:0008006" key="3">
    <source>
        <dbReference type="Google" id="ProtNLM"/>
    </source>
</evidence>
<accession>A0A5N6UHQ4</accession>
<evidence type="ECO:0000313" key="2">
    <source>
        <dbReference type="Proteomes" id="UP000326950"/>
    </source>
</evidence>
<proteinExistence type="predicted"/>
<sequence>MSEPVSEPGGYPELEEETLRHLEGKVYIVGANEYRLDRLVGESMNVSYNQRRAVFWATRASDGCEVIIKFFIECGSTISPILYNRRQHPILATVDVRRRIFHRFGRTAIEAEVQALEAGKDVKGLPHMLERSSEVQGPEFEYPGGVLDIVAMTRLPGYPLNFFQGQLEPWEVDYVKGEVLRIVRGICSLGRAVATARREWPISENTNVIKQLGRDIWWIYGQSRGT</sequence>
<organism evidence="1 2">
    <name type="scientific">Aspergillus tamarii</name>
    <dbReference type="NCBI Taxonomy" id="41984"/>
    <lineage>
        <taxon>Eukaryota</taxon>
        <taxon>Fungi</taxon>
        <taxon>Dikarya</taxon>
        <taxon>Ascomycota</taxon>
        <taxon>Pezizomycotina</taxon>
        <taxon>Eurotiomycetes</taxon>
        <taxon>Eurotiomycetidae</taxon>
        <taxon>Eurotiales</taxon>
        <taxon>Aspergillaceae</taxon>
        <taxon>Aspergillus</taxon>
        <taxon>Aspergillus subgen. Circumdati</taxon>
    </lineage>
</organism>
<gene>
    <name evidence="1" type="ORF">BDV40DRAFT_292083</name>
</gene>
<dbReference type="EMBL" id="ML738703">
    <property type="protein sequence ID" value="KAE8158142.1"/>
    <property type="molecule type" value="Genomic_DNA"/>
</dbReference>
<dbReference type="AlphaFoldDB" id="A0A5N6UHQ4"/>
<reference evidence="1 2" key="1">
    <citation type="submission" date="2019-04" db="EMBL/GenBank/DDBJ databases">
        <title>Friends and foes A comparative genomics study of 23 Aspergillus species from section Flavi.</title>
        <authorList>
            <consortium name="DOE Joint Genome Institute"/>
            <person name="Kjaerbolling I."/>
            <person name="Vesth T."/>
            <person name="Frisvad J.C."/>
            <person name="Nybo J.L."/>
            <person name="Theobald S."/>
            <person name="Kildgaard S."/>
            <person name="Isbrandt T."/>
            <person name="Kuo A."/>
            <person name="Sato A."/>
            <person name="Lyhne E.K."/>
            <person name="Kogle M.E."/>
            <person name="Wiebenga A."/>
            <person name="Kun R.S."/>
            <person name="Lubbers R.J."/>
            <person name="Makela M.R."/>
            <person name="Barry K."/>
            <person name="Chovatia M."/>
            <person name="Clum A."/>
            <person name="Daum C."/>
            <person name="Haridas S."/>
            <person name="He G."/>
            <person name="LaButti K."/>
            <person name="Lipzen A."/>
            <person name="Mondo S."/>
            <person name="Riley R."/>
            <person name="Salamov A."/>
            <person name="Simmons B.A."/>
            <person name="Magnuson J.K."/>
            <person name="Henrissat B."/>
            <person name="Mortensen U.H."/>
            <person name="Larsen T.O."/>
            <person name="Devries R.P."/>
            <person name="Grigoriev I.V."/>
            <person name="Machida M."/>
            <person name="Baker S.E."/>
            <person name="Andersen M.R."/>
        </authorList>
    </citation>
    <scope>NUCLEOTIDE SEQUENCE [LARGE SCALE GENOMIC DNA]</scope>
    <source>
        <strain evidence="1 2">CBS 117626</strain>
    </source>
</reference>
<evidence type="ECO:0000313" key="1">
    <source>
        <dbReference type="EMBL" id="KAE8158142.1"/>
    </source>
</evidence>
<dbReference type="OrthoDB" id="4500198at2759"/>
<name>A0A5N6UHQ4_ASPTM</name>
<protein>
    <recommendedName>
        <fullName evidence="3">Aminoglycoside phosphotransferase domain-containing protein</fullName>
    </recommendedName>
</protein>